<dbReference type="Proteomes" id="UP000177371">
    <property type="component" value="Unassembled WGS sequence"/>
</dbReference>
<dbReference type="Pfam" id="PF00753">
    <property type="entry name" value="Lactamase_B"/>
    <property type="match status" value="1"/>
</dbReference>
<sequence>MLRLSSGEIMLKPKLLIILLLYVVTKSSVIGFIGLMQKGRIVLDFIDVGQGDSIFITTPFGRNILIDGGPNYDLDIFLDDRLPFWNCYIDYVVLTHPDVDHLTGVNRILKRCKAGLVVFPEIPVELVDSRLYKEFINYINAAERSGKISNKSFDKVIDGVNFHFLFPSEFIELNPRNINDHSVFLCLDYGDFEALFTGDAGAKALRSMVLVIKNKCSIGESLEVLKIPHHGSKYNYNPYFAEALRPLIAVILVGKNKFGHPNPDVIEKYNKNKAKVFRTDELGNISIEVNKDKSFNLKLGL</sequence>
<reference evidence="2 3" key="1">
    <citation type="journal article" date="2016" name="Nat. Commun.">
        <title>Thousands of microbial genomes shed light on interconnected biogeochemical processes in an aquifer system.</title>
        <authorList>
            <person name="Anantharaman K."/>
            <person name="Brown C.T."/>
            <person name="Hug L.A."/>
            <person name="Sharon I."/>
            <person name="Castelle C.J."/>
            <person name="Probst A.J."/>
            <person name="Thomas B.C."/>
            <person name="Singh A."/>
            <person name="Wilkins M.J."/>
            <person name="Karaoz U."/>
            <person name="Brodie E.L."/>
            <person name="Williams K.H."/>
            <person name="Hubbard S.S."/>
            <person name="Banfield J.F."/>
        </authorList>
    </citation>
    <scope>NUCLEOTIDE SEQUENCE [LARGE SCALE GENOMIC DNA]</scope>
</reference>
<dbReference type="InterPro" id="IPR036866">
    <property type="entry name" value="RibonucZ/Hydroxyglut_hydro"/>
</dbReference>
<dbReference type="PANTHER" id="PTHR30619">
    <property type="entry name" value="DNA INTERNALIZATION/COMPETENCE PROTEIN COMEC/REC2"/>
    <property type="match status" value="1"/>
</dbReference>
<dbReference type="InterPro" id="IPR052159">
    <property type="entry name" value="Competence_DNA_uptake"/>
</dbReference>
<proteinExistence type="predicted"/>
<comment type="caution">
    <text evidence="2">The sequence shown here is derived from an EMBL/GenBank/DDBJ whole genome shotgun (WGS) entry which is preliminary data.</text>
</comment>
<dbReference type="Gene3D" id="3.60.15.10">
    <property type="entry name" value="Ribonuclease Z/Hydroxyacylglutathione hydrolase-like"/>
    <property type="match status" value="1"/>
</dbReference>
<evidence type="ECO:0000259" key="1">
    <source>
        <dbReference type="SMART" id="SM00849"/>
    </source>
</evidence>
<evidence type="ECO:0000313" key="3">
    <source>
        <dbReference type="Proteomes" id="UP000177371"/>
    </source>
</evidence>
<accession>A0A1F4UZ75</accession>
<evidence type="ECO:0000313" key="2">
    <source>
        <dbReference type="EMBL" id="OGC49503.1"/>
    </source>
</evidence>
<protein>
    <recommendedName>
        <fullName evidence="1">Metallo-beta-lactamase domain-containing protein</fullName>
    </recommendedName>
</protein>
<dbReference type="InterPro" id="IPR035681">
    <property type="entry name" value="ComA-like_MBL"/>
</dbReference>
<organism evidence="2 3">
    <name type="scientific">candidate division WWE3 bacterium RBG_16_37_10</name>
    <dbReference type="NCBI Taxonomy" id="1802610"/>
    <lineage>
        <taxon>Bacteria</taxon>
        <taxon>Katanobacteria</taxon>
    </lineage>
</organism>
<name>A0A1F4UZ75_UNCKA</name>
<dbReference type="SUPFAM" id="SSF56281">
    <property type="entry name" value="Metallo-hydrolase/oxidoreductase"/>
    <property type="match status" value="1"/>
</dbReference>
<dbReference type="AlphaFoldDB" id="A0A1F4UZ75"/>
<dbReference type="EMBL" id="MEUT01000050">
    <property type="protein sequence ID" value="OGC49503.1"/>
    <property type="molecule type" value="Genomic_DNA"/>
</dbReference>
<dbReference type="InterPro" id="IPR001279">
    <property type="entry name" value="Metallo-B-lactamas"/>
</dbReference>
<gene>
    <name evidence="2" type="ORF">A2W32_00715</name>
</gene>
<dbReference type="CDD" id="cd07731">
    <property type="entry name" value="ComA-like_MBL-fold"/>
    <property type="match status" value="1"/>
</dbReference>
<dbReference type="PANTHER" id="PTHR30619:SF1">
    <property type="entry name" value="RECOMBINATION PROTEIN 2"/>
    <property type="match status" value="1"/>
</dbReference>
<feature type="domain" description="Metallo-beta-lactamase" evidence="1">
    <location>
        <begin position="50"/>
        <end position="255"/>
    </location>
</feature>
<dbReference type="STRING" id="1802610.A2W32_00715"/>
<dbReference type="SMART" id="SM00849">
    <property type="entry name" value="Lactamase_B"/>
    <property type="match status" value="1"/>
</dbReference>